<dbReference type="RefSeq" id="XP_029347975.1">
    <property type="nucleotide sequence ID" value="XM_029492115.1"/>
</dbReference>
<dbReference type="AlphaFoldDB" id="A0A8R2NU00"/>
<evidence type="ECO:0000313" key="2">
    <source>
        <dbReference type="EnsemblMetazoa" id="XP_029347975.1"/>
    </source>
</evidence>
<accession>A0A8R2NU00</accession>
<dbReference type="Pfam" id="PF16064">
    <property type="entry name" value="DUF4806"/>
    <property type="match status" value="1"/>
</dbReference>
<sequence>MKHDLKNIQESIDNLFAVQQQILDKLNNFKLSEALNFDGSFDNTADDMLHINNDADLDIVEDKLTKEQTFRSKVVLELSRLTGSNMSETVRKIMQKLLTDNFLANYSYIGFKGKKQFSSLQTCRIIFESIRKMRQYKDVSDIEIEKPLKNWMAQSSARIKKTTEKSSISDKS</sequence>
<keyword evidence="3" id="KW-1185">Reference proteome</keyword>
<reference evidence="2" key="2">
    <citation type="submission" date="2022-06" db="UniProtKB">
        <authorList>
            <consortium name="EnsemblMetazoa"/>
        </authorList>
    </citation>
    <scope>IDENTIFICATION</scope>
</reference>
<evidence type="ECO:0000259" key="1">
    <source>
        <dbReference type="Pfam" id="PF16064"/>
    </source>
</evidence>
<dbReference type="PANTHER" id="PTHR34153">
    <property type="entry name" value="SI:CH211-262H13.3-RELATED-RELATED"/>
    <property type="match status" value="1"/>
</dbReference>
<dbReference type="GeneID" id="115034725"/>
<dbReference type="OrthoDB" id="6591746at2759"/>
<dbReference type="PANTHER" id="PTHR34153:SF2">
    <property type="entry name" value="SI:CH211-262H13.3-RELATED"/>
    <property type="match status" value="1"/>
</dbReference>
<dbReference type="KEGG" id="api:115034725"/>
<reference evidence="3" key="1">
    <citation type="submission" date="2010-06" db="EMBL/GenBank/DDBJ databases">
        <authorList>
            <person name="Jiang H."/>
            <person name="Abraham K."/>
            <person name="Ali S."/>
            <person name="Alsbrooks S.L."/>
            <person name="Anim B.N."/>
            <person name="Anosike U.S."/>
            <person name="Attaway T."/>
            <person name="Bandaranaike D.P."/>
            <person name="Battles P.K."/>
            <person name="Bell S.N."/>
            <person name="Bell A.V."/>
            <person name="Beltran B."/>
            <person name="Bickham C."/>
            <person name="Bustamante Y."/>
            <person name="Caleb T."/>
            <person name="Canada A."/>
            <person name="Cardenas V."/>
            <person name="Carter K."/>
            <person name="Chacko J."/>
            <person name="Chandrabose M.N."/>
            <person name="Chavez D."/>
            <person name="Chavez A."/>
            <person name="Chen L."/>
            <person name="Chu H.-S."/>
            <person name="Claassen K.J."/>
            <person name="Cockrell R."/>
            <person name="Collins M."/>
            <person name="Cooper J.A."/>
            <person name="Cree A."/>
            <person name="Curry S.M."/>
            <person name="Da Y."/>
            <person name="Dao M.D."/>
            <person name="Das B."/>
            <person name="Davila M.-L."/>
            <person name="Davy-Carroll L."/>
            <person name="Denson S."/>
            <person name="Dinh H."/>
            <person name="Ebong V.E."/>
            <person name="Edwards J.R."/>
            <person name="Egan A."/>
            <person name="El-Daye J."/>
            <person name="Escobedo L."/>
            <person name="Fernandez S."/>
            <person name="Fernando P.R."/>
            <person name="Flagg N."/>
            <person name="Forbes L.D."/>
            <person name="Fowler R.G."/>
            <person name="Fu Q."/>
            <person name="Gabisi R.A."/>
            <person name="Ganer J."/>
            <person name="Garbino Pronczuk A."/>
            <person name="Garcia R.M."/>
            <person name="Garner T."/>
            <person name="Garrett T.E."/>
            <person name="Gonzalez D.A."/>
            <person name="Hamid H."/>
            <person name="Hawkins E.S."/>
            <person name="Hirani K."/>
            <person name="Hogues M.E."/>
            <person name="Hollins B."/>
            <person name="Hsiao C.-H."/>
            <person name="Jabil R."/>
            <person name="James M.L."/>
            <person name="Jhangiani S.N."/>
            <person name="Johnson B."/>
            <person name="Johnson Q."/>
            <person name="Joshi V."/>
            <person name="Kalu J.B."/>
            <person name="Kam C."/>
            <person name="Kashfia A."/>
            <person name="Keebler J."/>
            <person name="Kisamo H."/>
            <person name="Kovar C.L."/>
            <person name="Lago L.A."/>
            <person name="Lai C.-Y."/>
            <person name="Laidlaw J."/>
            <person name="Lara F."/>
            <person name="Le T.-K."/>
            <person name="Lee S.L."/>
            <person name="Legall F.H."/>
            <person name="Lemon S.J."/>
            <person name="Lewis L.R."/>
            <person name="Li B."/>
            <person name="Liu Y."/>
            <person name="Liu Y.-S."/>
            <person name="Lopez J."/>
            <person name="Lozado R.J."/>
            <person name="Lu J."/>
            <person name="Madu R.C."/>
            <person name="Maheshwari M."/>
            <person name="Maheshwari R."/>
            <person name="Malloy K."/>
            <person name="Martinez E."/>
            <person name="Mathew T."/>
            <person name="Mercado I.C."/>
            <person name="Mercado C."/>
            <person name="Meyer B."/>
            <person name="Montgomery K."/>
            <person name="Morgan M.B."/>
            <person name="Munidasa M."/>
            <person name="Nazareth L.V."/>
            <person name="Nelson J."/>
            <person name="Ng B.M."/>
            <person name="Nguyen N.B."/>
            <person name="Nguyen P.Q."/>
            <person name="Nguyen T."/>
            <person name="Obregon M."/>
            <person name="Okwuonu G.O."/>
            <person name="Onwere C.G."/>
            <person name="Orozco G."/>
            <person name="Parra A."/>
            <person name="Patel S."/>
            <person name="Patil S."/>
            <person name="Perez A."/>
            <person name="Perez Y."/>
            <person name="Pham C."/>
            <person name="Primus E.L."/>
            <person name="Pu L.-L."/>
            <person name="Puazo M."/>
            <person name="Qin X."/>
            <person name="Quiroz J.B."/>
            <person name="Reese J."/>
            <person name="Richards S."/>
            <person name="Rives C.M."/>
            <person name="Robberts R."/>
            <person name="Ruiz S.J."/>
            <person name="Ruiz M.J."/>
            <person name="Santibanez J."/>
            <person name="Schneider B.W."/>
            <person name="Sisson I."/>
            <person name="Smith M."/>
            <person name="Sodergren E."/>
            <person name="Song X.-Z."/>
            <person name="Song B.B."/>
            <person name="Summersgill H."/>
            <person name="Thelus R."/>
            <person name="Thornton R.D."/>
            <person name="Trejos Z.Y."/>
            <person name="Usmani K."/>
            <person name="Vattathil S."/>
            <person name="Villasana D."/>
            <person name="Walker D.L."/>
            <person name="Wang S."/>
            <person name="Wang K."/>
            <person name="White C.S."/>
            <person name="Williams A.C."/>
            <person name="Williamson J."/>
            <person name="Wilson K."/>
            <person name="Woghiren I.O."/>
            <person name="Woodworth J.R."/>
            <person name="Worley K.C."/>
            <person name="Wright R.A."/>
            <person name="Wu W."/>
            <person name="Young L."/>
            <person name="Zhang L."/>
            <person name="Zhang J."/>
            <person name="Zhu Y."/>
            <person name="Muzny D.M."/>
            <person name="Weinstock G."/>
            <person name="Gibbs R.A."/>
        </authorList>
    </citation>
    <scope>NUCLEOTIDE SEQUENCE [LARGE SCALE GENOMIC DNA]</scope>
    <source>
        <strain evidence="3">LSR1</strain>
    </source>
</reference>
<organism evidence="2 3">
    <name type="scientific">Acyrthosiphon pisum</name>
    <name type="common">Pea aphid</name>
    <dbReference type="NCBI Taxonomy" id="7029"/>
    <lineage>
        <taxon>Eukaryota</taxon>
        <taxon>Metazoa</taxon>
        <taxon>Ecdysozoa</taxon>
        <taxon>Arthropoda</taxon>
        <taxon>Hexapoda</taxon>
        <taxon>Insecta</taxon>
        <taxon>Pterygota</taxon>
        <taxon>Neoptera</taxon>
        <taxon>Paraneoptera</taxon>
        <taxon>Hemiptera</taxon>
        <taxon>Sternorrhyncha</taxon>
        <taxon>Aphidomorpha</taxon>
        <taxon>Aphidoidea</taxon>
        <taxon>Aphididae</taxon>
        <taxon>Macrosiphini</taxon>
        <taxon>Acyrthosiphon</taxon>
    </lineage>
</organism>
<evidence type="ECO:0000313" key="3">
    <source>
        <dbReference type="Proteomes" id="UP000007819"/>
    </source>
</evidence>
<name>A0A8R2NU00_ACYPI</name>
<feature type="domain" description="DUF4806" evidence="1">
    <location>
        <begin position="51"/>
        <end position="121"/>
    </location>
</feature>
<dbReference type="EnsemblMetazoa" id="XM_029492115.1">
    <property type="protein sequence ID" value="XP_029347975.1"/>
    <property type="gene ID" value="LOC115034725"/>
</dbReference>
<proteinExistence type="predicted"/>
<protein>
    <recommendedName>
        <fullName evidence="1">DUF4806 domain-containing protein</fullName>
    </recommendedName>
</protein>
<dbReference type="Proteomes" id="UP000007819">
    <property type="component" value="Unassembled WGS sequence"/>
</dbReference>
<dbReference type="InterPro" id="IPR032071">
    <property type="entry name" value="DUF4806"/>
</dbReference>